<evidence type="ECO:0000313" key="4">
    <source>
        <dbReference type="Proteomes" id="UP000663090"/>
    </source>
</evidence>
<feature type="compositionally biased region" description="Polar residues" evidence="1">
    <location>
        <begin position="31"/>
        <end position="41"/>
    </location>
</feature>
<feature type="compositionally biased region" description="Basic and acidic residues" evidence="1">
    <location>
        <begin position="16"/>
        <end position="26"/>
    </location>
</feature>
<reference evidence="3 4" key="1">
    <citation type="submission" date="2021-02" db="EMBL/GenBank/DDBJ databases">
        <title>De Novo genome assembly of isolated myxobacteria.</title>
        <authorList>
            <person name="Stevens D.C."/>
        </authorList>
    </citation>
    <scope>NUCLEOTIDE SEQUENCE [LARGE SCALE GENOMIC DNA]</scope>
    <source>
        <strain evidence="3 4">SCHIC003</strain>
    </source>
</reference>
<dbReference type="Pfam" id="PF07883">
    <property type="entry name" value="Cupin_2"/>
    <property type="match status" value="1"/>
</dbReference>
<evidence type="ECO:0000313" key="3">
    <source>
        <dbReference type="EMBL" id="QSQ11897.1"/>
    </source>
</evidence>
<evidence type="ECO:0000259" key="2">
    <source>
        <dbReference type="Pfam" id="PF07883"/>
    </source>
</evidence>
<keyword evidence="4" id="KW-1185">Reference proteome</keyword>
<dbReference type="InterPro" id="IPR013096">
    <property type="entry name" value="Cupin_2"/>
</dbReference>
<dbReference type="InterPro" id="IPR014710">
    <property type="entry name" value="RmlC-like_jellyroll"/>
</dbReference>
<dbReference type="EMBL" id="CP071091">
    <property type="protein sequence ID" value="QSQ11897.1"/>
    <property type="molecule type" value="Genomic_DNA"/>
</dbReference>
<accession>A0ABX7MZL7</accession>
<gene>
    <name evidence="3" type="ORF">JY572_26360</name>
</gene>
<proteinExistence type="predicted"/>
<dbReference type="InterPro" id="IPR052044">
    <property type="entry name" value="PKS_Associated_Protein"/>
</dbReference>
<dbReference type="Proteomes" id="UP000663090">
    <property type="component" value="Chromosome"/>
</dbReference>
<name>A0ABX7MZL7_9BACT</name>
<protein>
    <submittedName>
        <fullName evidence="3">Cupin domain-containing protein</fullName>
    </submittedName>
</protein>
<dbReference type="CDD" id="cd02226">
    <property type="entry name" value="cupin_YdbB-like"/>
    <property type="match status" value="1"/>
</dbReference>
<dbReference type="RefSeq" id="WP_206713636.1">
    <property type="nucleotide sequence ID" value="NZ_CP071091.1"/>
</dbReference>
<dbReference type="SUPFAM" id="SSF51182">
    <property type="entry name" value="RmlC-like cupins"/>
    <property type="match status" value="1"/>
</dbReference>
<feature type="domain" description="Cupin type-2" evidence="2">
    <location>
        <begin position="82"/>
        <end position="139"/>
    </location>
</feature>
<sequence length="149" mass="16475">MSAPTRSSNTVTARPPRWDSRRRTEPASEDACSNDSTSSPVEVSVDKVHLAQELTLVTAHEAPRAVGALNGQHVQLMKLLGDGPWRRHAHDDTLYLVLHGRLRVELRERTVEVEPGELLVLPRGVEHRPVADEEVHVLVLEPSSALPPL</sequence>
<dbReference type="InterPro" id="IPR011051">
    <property type="entry name" value="RmlC_Cupin_sf"/>
</dbReference>
<dbReference type="PANTHER" id="PTHR36114">
    <property type="entry name" value="16.7 KDA PROTEIN IN WHIE LOCUS"/>
    <property type="match status" value="1"/>
</dbReference>
<dbReference type="Gene3D" id="2.60.120.10">
    <property type="entry name" value="Jelly Rolls"/>
    <property type="match status" value="1"/>
</dbReference>
<organism evidence="3 4">
    <name type="scientific">Myxococcus landrumensis</name>
    <dbReference type="NCBI Taxonomy" id="2813577"/>
    <lineage>
        <taxon>Bacteria</taxon>
        <taxon>Pseudomonadati</taxon>
        <taxon>Myxococcota</taxon>
        <taxon>Myxococcia</taxon>
        <taxon>Myxococcales</taxon>
        <taxon>Cystobacterineae</taxon>
        <taxon>Myxococcaceae</taxon>
        <taxon>Myxococcus</taxon>
    </lineage>
</organism>
<evidence type="ECO:0000256" key="1">
    <source>
        <dbReference type="SAM" id="MobiDB-lite"/>
    </source>
</evidence>
<feature type="compositionally biased region" description="Polar residues" evidence="1">
    <location>
        <begin position="1"/>
        <end position="12"/>
    </location>
</feature>
<feature type="region of interest" description="Disordered" evidence="1">
    <location>
        <begin position="1"/>
        <end position="43"/>
    </location>
</feature>
<dbReference type="PANTHER" id="PTHR36114:SF1">
    <property type="entry name" value="16.7 KDA PROTEIN IN WHIE LOCUS"/>
    <property type="match status" value="1"/>
</dbReference>